<reference evidence="2" key="2">
    <citation type="submission" date="2020-02" db="EMBL/GenBank/DDBJ databases">
        <authorList>
            <person name="Matsumoto Y."/>
            <person name="Motooka D."/>
            <person name="Nakamura S."/>
        </authorList>
    </citation>
    <scope>NUCLEOTIDE SEQUENCE</scope>
    <source>
        <strain evidence="2">JCM 12688</strain>
    </source>
</reference>
<dbReference type="RefSeq" id="WP_163690218.1">
    <property type="nucleotide sequence ID" value="NZ_AP022608.1"/>
</dbReference>
<dbReference type="Proteomes" id="UP001154266">
    <property type="component" value="Unassembled WGS sequence"/>
</dbReference>
<dbReference type="EMBL" id="JAKZMO010000021">
    <property type="protein sequence ID" value="MDG5485415.1"/>
    <property type="molecule type" value="Genomic_DNA"/>
</dbReference>
<dbReference type="Proteomes" id="UP000466187">
    <property type="component" value="Chromosome"/>
</dbReference>
<gene>
    <name evidence="2" type="ORF">MGAD_58300</name>
    <name evidence="3" type="ORF">MNO81_21685</name>
</gene>
<dbReference type="AlphaFoldDB" id="A0A7I7WXC8"/>
<dbReference type="KEGG" id="mgad:MGAD_58300"/>
<feature type="region of interest" description="Disordered" evidence="1">
    <location>
        <begin position="42"/>
        <end position="62"/>
    </location>
</feature>
<dbReference type="PROSITE" id="PS51318">
    <property type="entry name" value="TAT"/>
    <property type="match status" value="1"/>
</dbReference>
<reference evidence="2 4" key="1">
    <citation type="journal article" date="2019" name="Emerg. Microbes Infect.">
        <title>Comprehensive subspecies identification of 175 nontuberculous mycobacteria species based on 7547 genomic profiles.</title>
        <authorList>
            <person name="Matsumoto Y."/>
            <person name="Kinjo T."/>
            <person name="Motooka D."/>
            <person name="Nabeya D."/>
            <person name="Jung N."/>
            <person name="Uechi K."/>
            <person name="Horii T."/>
            <person name="Iida T."/>
            <person name="Fujita J."/>
            <person name="Nakamura S."/>
        </authorList>
    </citation>
    <scope>NUCLEOTIDE SEQUENCE [LARGE SCALE GENOMIC DNA]</scope>
    <source>
        <strain evidence="2 4">JCM 12688</strain>
    </source>
</reference>
<name>A0A7I7WXC8_MYCGU</name>
<dbReference type="InterPro" id="IPR006311">
    <property type="entry name" value="TAT_signal"/>
</dbReference>
<organism evidence="2 4">
    <name type="scientific">Mycolicibacterium gadium</name>
    <name type="common">Mycobacterium gadium</name>
    <dbReference type="NCBI Taxonomy" id="1794"/>
    <lineage>
        <taxon>Bacteria</taxon>
        <taxon>Bacillati</taxon>
        <taxon>Actinomycetota</taxon>
        <taxon>Actinomycetes</taxon>
        <taxon>Mycobacteriales</taxon>
        <taxon>Mycobacteriaceae</taxon>
        <taxon>Mycolicibacterium</taxon>
    </lineage>
</organism>
<feature type="region of interest" description="Disordered" evidence="1">
    <location>
        <begin position="113"/>
        <end position="135"/>
    </location>
</feature>
<evidence type="ECO:0000313" key="5">
    <source>
        <dbReference type="Proteomes" id="UP001154266"/>
    </source>
</evidence>
<sequence length="169" mass="16561">MSKHRTPSRRSPLTRTFGAGIVTSGLALGAIGLLAPATASADVSVGGQSDSPGAAGGTMGGSTASNNTFTSGVGSITTVNQTNGNYTGGDGNTSVHIPVTVGGPNIPSFRWGGQRNSPGAAGGTMGGSSGSGNTVNFRGSFTQVIQSNRNFQGGTGNTSVHIPIKLGLP</sequence>
<evidence type="ECO:0000313" key="4">
    <source>
        <dbReference type="Proteomes" id="UP000466187"/>
    </source>
</evidence>
<accession>A0A7I7WXC8</accession>
<evidence type="ECO:0000256" key="1">
    <source>
        <dbReference type="SAM" id="MobiDB-lite"/>
    </source>
</evidence>
<dbReference type="EMBL" id="AP022608">
    <property type="protein sequence ID" value="BBZ21495.1"/>
    <property type="molecule type" value="Genomic_DNA"/>
</dbReference>
<feature type="compositionally biased region" description="Gly residues" evidence="1">
    <location>
        <begin position="120"/>
        <end position="130"/>
    </location>
</feature>
<proteinExistence type="predicted"/>
<evidence type="ECO:0000313" key="2">
    <source>
        <dbReference type="EMBL" id="BBZ21495.1"/>
    </source>
</evidence>
<evidence type="ECO:0000313" key="3">
    <source>
        <dbReference type="EMBL" id="MDG5485415.1"/>
    </source>
</evidence>
<reference evidence="3" key="3">
    <citation type="journal article" date="2023" name="Environ. Microbiol.">
        <title>The 2-methylpropene degradation pathway in Mycobacteriaceae family strains.</title>
        <authorList>
            <person name="Helbich S."/>
            <person name="Barrantes I."/>
            <person name="Dos Anjos Borges L.G."/>
            <person name="Pieper D.H."/>
            <person name="Vainshtein Y."/>
            <person name="Sohn K."/>
            <person name="Engesser K.H."/>
        </authorList>
    </citation>
    <scope>NUCLEOTIDE SEQUENCE</scope>
    <source>
        <strain evidence="3">IBE100</strain>
    </source>
</reference>
<protein>
    <submittedName>
        <fullName evidence="2">Uncharacterized protein</fullName>
    </submittedName>
</protein>
<keyword evidence="5" id="KW-1185">Reference proteome</keyword>